<keyword evidence="7" id="KW-0812">Transmembrane</keyword>
<comment type="subcellular location">
    <subcellularLocation>
        <location evidence="1">Membrane</location>
    </subcellularLocation>
</comment>
<comment type="caution">
    <text evidence="9">The sequence shown here is derived from an EMBL/GenBank/DDBJ whole genome shotgun (WGS) entry which is preliminary data.</text>
</comment>
<name>A0A9W7HKM9_HIBTR</name>
<keyword evidence="2" id="KW-0479">Metal-binding</keyword>
<protein>
    <submittedName>
        <fullName evidence="9">Arabidopsis Toxicos en Levadura 26</fullName>
    </submittedName>
</protein>
<dbReference type="SMART" id="SM00184">
    <property type="entry name" value="RING"/>
    <property type="match status" value="1"/>
</dbReference>
<keyword evidence="10" id="KW-1185">Reference proteome</keyword>
<reference evidence="9" key="1">
    <citation type="submission" date="2023-05" db="EMBL/GenBank/DDBJ databases">
        <title>Genome and transcriptome analyses reveal genes involved in the formation of fine ridges on petal epidermal cells in Hibiscus trionum.</title>
        <authorList>
            <person name="Koshimizu S."/>
            <person name="Masuda S."/>
            <person name="Ishii T."/>
            <person name="Shirasu K."/>
            <person name="Hoshino A."/>
            <person name="Arita M."/>
        </authorList>
    </citation>
    <scope>NUCLEOTIDE SEQUENCE</scope>
    <source>
        <strain evidence="9">Hamamatsu line</strain>
    </source>
</reference>
<dbReference type="InterPro" id="IPR013083">
    <property type="entry name" value="Znf_RING/FYVE/PHD"/>
</dbReference>
<dbReference type="Pfam" id="PF13639">
    <property type="entry name" value="zf-RING_2"/>
    <property type="match status" value="1"/>
</dbReference>
<dbReference type="EMBL" id="BSYR01000016">
    <property type="protein sequence ID" value="GMI78563.1"/>
    <property type="molecule type" value="Genomic_DNA"/>
</dbReference>
<proteinExistence type="predicted"/>
<evidence type="ECO:0000256" key="5">
    <source>
        <dbReference type="ARBA" id="ARBA00023136"/>
    </source>
</evidence>
<evidence type="ECO:0000256" key="3">
    <source>
        <dbReference type="ARBA" id="ARBA00022771"/>
    </source>
</evidence>
<keyword evidence="3 6" id="KW-0863">Zinc-finger</keyword>
<gene>
    <name evidence="9" type="ORF">HRI_001525600</name>
</gene>
<dbReference type="GO" id="GO:0016020">
    <property type="term" value="C:membrane"/>
    <property type="evidence" value="ECO:0007669"/>
    <property type="project" value="UniProtKB-SubCell"/>
</dbReference>
<dbReference type="OrthoDB" id="8062037at2759"/>
<dbReference type="SUPFAM" id="SSF57850">
    <property type="entry name" value="RING/U-box"/>
    <property type="match status" value="1"/>
</dbReference>
<dbReference type="PANTHER" id="PTHR46151:SF19">
    <property type="entry name" value="NEP1-INTERACTING PROTEIN 1-LIKE ISOFORM X1"/>
    <property type="match status" value="1"/>
</dbReference>
<dbReference type="GO" id="GO:0008270">
    <property type="term" value="F:zinc ion binding"/>
    <property type="evidence" value="ECO:0007669"/>
    <property type="project" value="UniProtKB-KW"/>
</dbReference>
<dbReference type="InterPro" id="IPR001841">
    <property type="entry name" value="Znf_RING"/>
</dbReference>
<keyword evidence="5 7" id="KW-0472">Membrane</keyword>
<feature type="domain" description="RING-type" evidence="8">
    <location>
        <begin position="148"/>
        <end position="190"/>
    </location>
</feature>
<keyword evidence="4" id="KW-0862">Zinc</keyword>
<evidence type="ECO:0000256" key="6">
    <source>
        <dbReference type="PROSITE-ProRule" id="PRU00175"/>
    </source>
</evidence>
<evidence type="ECO:0000259" key="8">
    <source>
        <dbReference type="PROSITE" id="PS50089"/>
    </source>
</evidence>
<dbReference type="PANTHER" id="PTHR46151">
    <property type="entry name" value="NEP1-INTERACTING PROTEIN-LIKE 2"/>
    <property type="match status" value="1"/>
</dbReference>
<evidence type="ECO:0000256" key="2">
    <source>
        <dbReference type="ARBA" id="ARBA00022723"/>
    </source>
</evidence>
<evidence type="ECO:0000256" key="7">
    <source>
        <dbReference type="SAM" id="Phobius"/>
    </source>
</evidence>
<organism evidence="9 10">
    <name type="scientific">Hibiscus trionum</name>
    <name type="common">Flower of an hour</name>
    <dbReference type="NCBI Taxonomy" id="183268"/>
    <lineage>
        <taxon>Eukaryota</taxon>
        <taxon>Viridiplantae</taxon>
        <taxon>Streptophyta</taxon>
        <taxon>Embryophyta</taxon>
        <taxon>Tracheophyta</taxon>
        <taxon>Spermatophyta</taxon>
        <taxon>Magnoliopsida</taxon>
        <taxon>eudicotyledons</taxon>
        <taxon>Gunneridae</taxon>
        <taxon>Pentapetalae</taxon>
        <taxon>rosids</taxon>
        <taxon>malvids</taxon>
        <taxon>Malvales</taxon>
        <taxon>Malvaceae</taxon>
        <taxon>Malvoideae</taxon>
        <taxon>Hibiscus</taxon>
    </lineage>
</organism>
<evidence type="ECO:0000313" key="9">
    <source>
        <dbReference type="EMBL" id="GMI78563.1"/>
    </source>
</evidence>
<feature type="transmembrane region" description="Helical" evidence="7">
    <location>
        <begin position="40"/>
        <end position="63"/>
    </location>
</feature>
<dbReference type="Proteomes" id="UP001165190">
    <property type="component" value="Unassembled WGS sequence"/>
</dbReference>
<dbReference type="Gene3D" id="3.30.40.10">
    <property type="entry name" value="Zinc/RING finger domain, C3HC4 (zinc finger)"/>
    <property type="match status" value="1"/>
</dbReference>
<sequence>MNFTIYPSSSSSSLSMPCFPVEEARNFCCSAASSVISKLLYAIFILIFAVAGATLGAVTGGFVGAKTKMGLMYGVAVGAMKGSFLSIKLLKISVIICSSNDLGVATRYHRLLQPINVHGLSKESMEKIPKMRIKEEKLWDSFRSRNSCSICLEEFLAWETVHRLPQCQHMFHVWCLQKWVRWHTSCPLCRRDF</sequence>
<keyword evidence="7" id="KW-1133">Transmembrane helix</keyword>
<dbReference type="PROSITE" id="PS50089">
    <property type="entry name" value="ZF_RING_2"/>
    <property type="match status" value="1"/>
</dbReference>
<accession>A0A9W7HKM9</accession>
<evidence type="ECO:0000256" key="4">
    <source>
        <dbReference type="ARBA" id="ARBA00022833"/>
    </source>
</evidence>
<evidence type="ECO:0000313" key="10">
    <source>
        <dbReference type="Proteomes" id="UP001165190"/>
    </source>
</evidence>
<dbReference type="AlphaFoldDB" id="A0A9W7HKM9"/>
<evidence type="ECO:0000256" key="1">
    <source>
        <dbReference type="ARBA" id="ARBA00004370"/>
    </source>
</evidence>